<dbReference type="Proteomes" id="UP000504606">
    <property type="component" value="Unplaced"/>
</dbReference>
<dbReference type="PANTHER" id="PTHR24388:SF53">
    <property type="entry name" value="CHORION TRANSCRIPTION FACTOR CF2-RELATED"/>
    <property type="match status" value="1"/>
</dbReference>
<dbReference type="GeneID" id="113207072"/>
<dbReference type="KEGG" id="foc:113207072"/>
<dbReference type="GO" id="GO:0003682">
    <property type="term" value="F:chromatin binding"/>
    <property type="evidence" value="ECO:0007669"/>
    <property type="project" value="UniProtKB-ARBA"/>
</dbReference>
<evidence type="ECO:0000256" key="8">
    <source>
        <dbReference type="SAM" id="Coils"/>
    </source>
</evidence>
<accession>A0A9C6WW58</accession>
<feature type="domain" description="C2H2-type" evidence="10">
    <location>
        <begin position="294"/>
        <end position="321"/>
    </location>
</feature>
<dbReference type="SMART" id="SM00355">
    <property type="entry name" value="ZnF_C2H2"/>
    <property type="match status" value="6"/>
</dbReference>
<evidence type="ECO:0000256" key="2">
    <source>
        <dbReference type="ARBA" id="ARBA00022737"/>
    </source>
</evidence>
<dbReference type="RefSeq" id="XP_052120425.1">
    <property type="nucleotide sequence ID" value="XM_052264465.1"/>
</dbReference>
<dbReference type="GO" id="GO:0005634">
    <property type="term" value="C:nucleus"/>
    <property type="evidence" value="ECO:0007669"/>
    <property type="project" value="UniProtKB-ARBA"/>
</dbReference>
<dbReference type="GO" id="GO:0008270">
    <property type="term" value="F:zinc ion binding"/>
    <property type="evidence" value="ECO:0007669"/>
    <property type="project" value="UniProtKB-KW"/>
</dbReference>
<reference evidence="12" key="1">
    <citation type="submission" date="2025-08" db="UniProtKB">
        <authorList>
            <consortium name="RefSeq"/>
        </authorList>
    </citation>
    <scope>IDENTIFICATION</scope>
    <source>
        <tissue evidence="12">Whole organism</tissue>
    </source>
</reference>
<dbReference type="InterPro" id="IPR036236">
    <property type="entry name" value="Znf_C2H2_sf"/>
</dbReference>
<dbReference type="Pfam" id="PF00096">
    <property type="entry name" value="zf-C2H2"/>
    <property type="match status" value="3"/>
</dbReference>
<dbReference type="Gene3D" id="3.30.160.60">
    <property type="entry name" value="Classic Zinc Finger"/>
    <property type="match status" value="5"/>
</dbReference>
<dbReference type="PANTHER" id="PTHR24388">
    <property type="entry name" value="ZINC FINGER PROTEIN"/>
    <property type="match status" value="1"/>
</dbReference>
<dbReference type="PROSITE" id="PS00028">
    <property type="entry name" value="ZINC_FINGER_C2H2_1"/>
    <property type="match status" value="6"/>
</dbReference>
<dbReference type="AlphaFoldDB" id="A0A9C6WW58"/>
<evidence type="ECO:0000256" key="1">
    <source>
        <dbReference type="ARBA" id="ARBA00022723"/>
    </source>
</evidence>
<evidence type="ECO:0000256" key="6">
    <source>
        <dbReference type="ARBA" id="ARBA00037948"/>
    </source>
</evidence>
<evidence type="ECO:0000313" key="12">
    <source>
        <dbReference type="RefSeq" id="XP_052120425.1"/>
    </source>
</evidence>
<dbReference type="FunFam" id="3.30.160.60:FF:000446">
    <property type="entry name" value="Zinc finger protein"/>
    <property type="match status" value="1"/>
</dbReference>
<evidence type="ECO:0000256" key="4">
    <source>
        <dbReference type="ARBA" id="ARBA00022833"/>
    </source>
</evidence>
<evidence type="ECO:0000256" key="7">
    <source>
        <dbReference type="PROSITE-ProRule" id="PRU00042"/>
    </source>
</evidence>
<keyword evidence="1" id="KW-0479">Metal-binding</keyword>
<feature type="region of interest" description="Disordered" evidence="9">
    <location>
        <begin position="1"/>
        <end position="55"/>
    </location>
</feature>
<dbReference type="GO" id="GO:0000978">
    <property type="term" value="F:RNA polymerase II cis-regulatory region sequence-specific DNA binding"/>
    <property type="evidence" value="ECO:0007669"/>
    <property type="project" value="TreeGrafter"/>
</dbReference>
<feature type="domain" description="C2H2-type" evidence="10">
    <location>
        <begin position="322"/>
        <end position="350"/>
    </location>
</feature>
<feature type="domain" description="C2H2-type" evidence="10">
    <location>
        <begin position="180"/>
        <end position="208"/>
    </location>
</feature>
<dbReference type="FunFam" id="3.30.160.60:FF:000690">
    <property type="entry name" value="Zinc finger protein 354C"/>
    <property type="match status" value="1"/>
</dbReference>
<keyword evidence="3 7" id="KW-0863">Zinc-finger</keyword>
<evidence type="ECO:0000256" key="9">
    <source>
        <dbReference type="SAM" id="MobiDB-lite"/>
    </source>
</evidence>
<sequence length="388" mass="44457">MNPATRASSSGDEHSDYDSVLTEPMSDEEVMPQLRFDDPPNVEDGAQGDRVRQTSGARLAMQVQTAAARAAEGSGTNSPQLDPLRQLQVNQRQQQELLAAPEPEHAQLEDHLERLRAEQLELEQRRQEEAAAATQAERQERFRLYQLHRIQMMAQRERQVAAEQEGGVGHAEGGLGVARFSCKACPARFTHHNLMTRHFSDEHPVEKPFPCPDCGRGYVNRDVMEAHYLTVHRGERPFPCDQCDKVFSRAEYLKTHTRVHTGYKPYSCTYCPRRFAWKECVDYHIRTHTGEKPYLCVSCNRDFRGRSALKMHEMIHTESFPFPCTQCERRFRRPYDLRDHVGIAHNQAGQEEDPAEVDEVREERNVTREEQDAAIAALLPANDEVLIL</sequence>
<dbReference type="PROSITE" id="PS50157">
    <property type="entry name" value="ZINC_FINGER_C2H2_2"/>
    <property type="match status" value="6"/>
</dbReference>
<feature type="domain" description="C2H2-type" evidence="10">
    <location>
        <begin position="238"/>
        <end position="265"/>
    </location>
</feature>
<feature type="domain" description="C2H2-type" evidence="10">
    <location>
        <begin position="266"/>
        <end position="293"/>
    </location>
</feature>
<keyword evidence="4" id="KW-0862">Zinc</keyword>
<evidence type="ECO:0000313" key="11">
    <source>
        <dbReference type="Proteomes" id="UP000504606"/>
    </source>
</evidence>
<dbReference type="GO" id="GO:0000785">
    <property type="term" value="C:chromatin"/>
    <property type="evidence" value="ECO:0007669"/>
    <property type="project" value="UniProtKB-ARBA"/>
</dbReference>
<dbReference type="InterPro" id="IPR013087">
    <property type="entry name" value="Znf_C2H2_type"/>
</dbReference>
<evidence type="ECO:0000256" key="3">
    <source>
        <dbReference type="ARBA" id="ARBA00022771"/>
    </source>
</evidence>
<feature type="coiled-coil region" evidence="8">
    <location>
        <begin position="105"/>
        <end position="139"/>
    </location>
</feature>
<dbReference type="GO" id="GO:0000981">
    <property type="term" value="F:DNA-binding transcription factor activity, RNA polymerase II-specific"/>
    <property type="evidence" value="ECO:0007669"/>
    <property type="project" value="TreeGrafter"/>
</dbReference>
<protein>
    <submittedName>
        <fullName evidence="12">Zinc finger protein 771-like</fullName>
    </submittedName>
</protein>
<dbReference type="GO" id="GO:0040029">
    <property type="term" value="P:epigenetic regulation of gene expression"/>
    <property type="evidence" value="ECO:0007669"/>
    <property type="project" value="UniProtKB-ARBA"/>
</dbReference>
<evidence type="ECO:0000256" key="5">
    <source>
        <dbReference type="ARBA" id="ARBA00023242"/>
    </source>
</evidence>
<keyword evidence="8" id="KW-0175">Coiled coil</keyword>
<name>A0A9C6WW58_FRAOC</name>
<keyword evidence="5" id="KW-0539">Nucleus</keyword>
<dbReference type="SUPFAM" id="SSF57667">
    <property type="entry name" value="beta-beta-alpha zinc fingers"/>
    <property type="match status" value="3"/>
</dbReference>
<gene>
    <name evidence="12" type="primary">LOC113207072</name>
</gene>
<feature type="domain" description="C2H2-type" evidence="10">
    <location>
        <begin position="209"/>
        <end position="237"/>
    </location>
</feature>
<proteinExistence type="inferred from homology"/>
<dbReference type="OrthoDB" id="427030at2759"/>
<organism evidence="11 12">
    <name type="scientific">Frankliniella occidentalis</name>
    <name type="common">Western flower thrips</name>
    <name type="synonym">Euthrips occidentalis</name>
    <dbReference type="NCBI Taxonomy" id="133901"/>
    <lineage>
        <taxon>Eukaryota</taxon>
        <taxon>Metazoa</taxon>
        <taxon>Ecdysozoa</taxon>
        <taxon>Arthropoda</taxon>
        <taxon>Hexapoda</taxon>
        <taxon>Insecta</taxon>
        <taxon>Pterygota</taxon>
        <taxon>Neoptera</taxon>
        <taxon>Paraneoptera</taxon>
        <taxon>Thysanoptera</taxon>
        <taxon>Terebrantia</taxon>
        <taxon>Thripoidea</taxon>
        <taxon>Thripidae</taxon>
        <taxon>Frankliniella</taxon>
    </lineage>
</organism>
<keyword evidence="2" id="KW-0677">Repeat</keyword>
<dbReference type="InterPro" id="IPR050527">
    <property type="entry name" value="Snail/Krueppel_Znf"/>
</dbReference>
<evidence type="ECO:0000259" key="10">
    <source>
        <dbReference type="PROSITE" id="PS50157"/>
    </source>
</evidence>
<feature type="compositionally biased region" description="Polar residues" evidence="9">
    <location>
        <begin position="1"/>
        <end position="10"/>
    </location>
</feature>
<comment type="similarity">
    <text evidence="6">Belongs to the snail C2H2-type zinc-finger protein family.</text>
</comment>
<dbReference type="FunFam" id="3.30.160.60:FF:000110">
    <property type="entry name" value="Zinc finger protein-like"/>
    <property type="match status" value="1"/>
</dbReference>
<keyword evidence="11" id="KW-1185">Reference proteome</keyword>